<dbReference type="VEuPathDB" id="FungiDB:MYCFIDRAFT_84804"/>
<dbReference type="OrthoDB" id="5273928at2759"/>
<keyword evidence="2" id="KW-1185">Reference proteome</keyword>
<feature type="non-terminal residue" evidence="1">
    <location>
        <position position="1"/>
    </location>
</feature>
<dbReference type="eggNOG" id="ENOG502SDT6">
    <property type="taxonomic scope" value="Eukaryota"/>
</dbReference>
<dbReference type="AlphaFoldDB" id="M2ZEZ3"/>
<dbReference type="EMBL" id="KB446564">
    <property type="protein sequence ID" value="EME77694.1"/>
    <property type="molecule type" value="Genomic_DNA"/>
</dbReference>
<name>M2ZEZ3_PSEFD</name>
<accession>M2ZEZ3</accession>
<protein>
    <submittedName>
        <fullName evidence="1">Uncharacterized protein</fullName>
    </submittedName>
</protein>
<gene>
    <name evidence="1" type="ORF">MYCFIDRAFT_84804</name>
</gene>
<reference evidence="1 2" key="1">
    <citation type="journal article" date="2012" name="PLoS Pathog.">
        <title>Diverse lifestyles and strategies of plant pathogenesis encoded in the genomes of eighteen Dothideomycetes fungi.</title>
        <authorList>
            <person name="Ohm R.A."/>
            <person name="Feau N."/>
            <person name="Henrissat B."/>
            <person name="Schoch C.L."/>
            <person name="Horwitz B.A."/>
            <person name="Barry K.W."/>
            <person name="Condon B.J."/>
            <person name="Copeland A.C."/>
            <person name="Dhillon B."/>
            <person name="Glaser F."/>
            <person name="Hesse C.N."/>
            <person name="Kosti I."/>
            <person name="LaButti K."/>
            <person name="Lindquist E.A."/>
            <person name="Lucas S."/>
            <person name="Salamov A.A."/>
            <person name="Bradshaw R.E."/>
            <person name="Ciuffetti L."/>
            <person name="Hamelin R.C."/>
            <person name="Kema G.H.J."/>
            <person name="Lawrence C."/>
            <person name="Scott J.A."/>
            <person name="Spatafora J.W."/>
            <person name="Turgeon B.G."/>
            <person name="de Wit P.J.G.M."/>
            <person name="Zhong S."/>
            <person name="Goodwin S.B."/>
            <person name="Grigoriev I.V."/>
        </authorList>
    </citation>
    <scope>NUCLEOTIDE SEQUENCE [LARGE SCALE GENOMIC DNA]</scope>
    <source>
        <strain evidence="1 2">CIRAD86</strain>
    </source>
</reference>
<evidence type="ECO:0000313" key="1">
    <source>
        <dbReference type="EMBL" id="EME77694.1"/>
    </source>
</evidence>
<proteinExistence type="predicted"/>
<dbReference type="GeneID" id="19342259"/>
<dbReference type="Proteomes" id="UP000016932">
    <property type="component" value="Unassembled WGS sequence"/>
</dbReference>
<evidence type="ECO:0000313" key="2">
    <source>
        <dbReference type="Proteomes" id="UP000016932"/>
    </source>
</evidence>
<organism evidence="1 2">
    <name type="scientific">Pseudocercospora fijiensis (strain CIRAD86)</name>
    <name type="common">Black leaf streak disease fungus</name>
    <name type="synonym">Mycosphaerella fijiensis</name>
    <dbReference type="NCBI Taxonomy" id="383855"/>
    <lineage>
        <taxon>Eukaryota</taxon>
        <taxon>Fungi</taxon>
        <taxon>Dikarya</taxon>
        <taxon>Ascomycota</taxon>
        <taxon>Pezizomycotina</taxon>
        <taxon>Dothideomycetes</taxon>
        <taxon>Dothideomycetidae</taxon>
        <taxon>Mycosphaerellales</taxon>
        <taxon>Mycosphaerellaceae</taxon>
        <taxon>Pseudocercospora</taxon>
    </lineage>
</organism>
<sequence>GADSLHAWQLFAKTGYFGRQFVKTFSISCVQCSRRLLGLAGKAPLRSQSSWMTTLTLCDSPYDIAQLMGLAKLDGLQNLYIRSNRPPSQTHETTFSGRILRALAIEAKDYGALSQLETLFVDNPRDVTLNTLQYLNNFPALNLFCARDCNFPKRKTLMSQIQGLGWHLDEEHDVAGLSYYYTTFQRSHDSKRPSWPTVVRTFLEHRRAQTSEINRPMLNVDIVPYCVSESYSSVSLDSTAFASRVLCFLRDQERASKSKTMPVPEPPAKRRKLNTKKLGAFDDLLHGLTC</sequence>
<dbReference type="HOGENOM" id="CLU_961565_0_0_1"/>
<dbReference type="KEGG" id="pfj:MYCFIDRAFT_84804"/>
<dbReference type="RefSeq" id="XP_007931483.1">
    <property type="nucleotide sequence ID" value="XM_007933292.1"/>
</dbReference>